<proteinExistence type="inferred from homology"/>
<dbReference type="InterPro" id="IPR026664">
    <property type="entry name" value="Stereocilin-rel"/>
</dbReference>
<evidence type="ECO:0000256" key="3">
    <source>
        <dbReference type="ARBA" id="ARBA00022729"/>
    </source>
</evidence>
<name>A0A8C3VEQ5_CATUS</name>
<keyword evidence="3" id="KW-0732">Signal</keyword>
<keyword evidence="8" id="KW-1185">Reference proteome</keyword>
<dbReference type="Ensembl" id="ENSCUST00005027594.1">
    <property type="protein sequence ID" value="ENSCUSP00005026656.1"/>
    <property type="gene ID" value="ENSCUSG00005016513.1"/>
</dbReference>
<keyword evidence="5" id="KW-0472">Membrane</keyword>
<sequence>VFSLWCNPKAELPAEDGAAAVPEVILPSQYPGSCRQFFTRLGKAEPELLPRAAPRRHRLLLEALQCLVLGKLGTEEDAEVLGWLVCELGGQHIRSSGGSLLRALSRCGSFLPEQGEAIRDILSSGLSLGSQGSVWAPRAQFGLPGLSLGSQGSVWAPRARFGFPGRFGVSSTLGIFQPNPKQPQDSEPRARDGFNPEFAVAAAGCPADKEITEKVLDDDLMPTFYTPEELRACLRNASLESHFSKIFSYPFSIPQLQVLKDYLDQTYPEGYPEILLPNLGDLLDLVTPENISSWRLNSADALAAFLSNEKLSNAQVGPWLWFWGGFLMPNKITPNKKKEEHPRCVISPSPMDFGEILILCRDPAQLLWALPPSDILLVLVPEGAPGADLKALSRDNVNMNVSTFVTLRRDALMLLTPREVQGLLGLNLPELAQWQFRAPVQDWIRLQKQSELDKLEIGLTGGTQEGYINLVTPKFPGSSGLLMVGFEWFILGLQKGLKVFKECRAVLESHWEHPC</sequence>
<reference evidence="7" key="1">
    <citation type="submission" date="2020-10" db="EMBL/GenBank/DDBJ databases">
        <title>Catharus ustulatus (Swainson's thrush) genome, bCatUst1, primary haplotype v2.</title>
        <authorList>
            <person name="Delmore K."/>
            <person name="Vafadar M."/>
            <person name="Formenti G."/>
            <person name="Chow W."/>
            <person name="Pelan S."/>
            <person name="Howe K."/>
            <person name="Rhie A."/>
            <person name="Mountcastle J."/>
            <person name="Haase B."/>
            <person name="Fedrigo O."/>
            <person name="Jarvis E.D."/>
        </authorList>
    </citation>
    <scope>NUCLEOTIDE SEQUENCE [LARGE SCALE GENOMIC DNA]</scope>
</reference>
<evidence type="ECO:0000256" key="5">
    <source>
        <dbReference type="ARBA" id="ARBA00023136"/>
    </source>
</evidence>
<evidence type="ECO:0000313" key="8">
    <source>
        <dbReference type="Proteomes" id="UP000694563"/>
    </source>
</evidence>
<accession>A0A8C3VEQ5</accession>
<keyword evidence="6" id="KW-0325">Glycoprotein</keyword>
<reference evidence="7" key="2">
    <citation type="submission" date="2025-08" db="UniProtKB">
        <authorList>
            <consortium name="Ensembl"/>
        </authorList>
    </citation>
    <scope>IDENTIFICATION</scope>
</reference>
<evidence type="ECO:0000256" key="1">
    <source>
        <dbReference type="ARBA" id="ARBA00004370"/>
    </source>
</evidence>
<dbReference type="PANTHER" id="PTHR23412">
    <property type="entry name" value="STEREOCILIN RELATED"/>
    <property type="match status" value="1"/>
</dbReference>
<dbReference type="PANTHER" id="PTHR23412:SF6">
    <property type="entry name" value="MESOTHELIN"/>
    <property type="match status" value="1"/>
</dbReference>
<dbReference type="Gene3D" id="1.20.970.40">
    <property type="match status" value="1"/>
</dbReference>
<reference evidence="7" key="3">
    <citation type="submission" date="2025-09" db="UniProtKB">
        <authorList>
            <consortium name="Ensembl"/>
        </authorList>
    </citation>
    <scope>IDENTIFICATION</scope>
</reference>
<dbReference type="AlphaFoldDB" id="A0A8C3VEQ5"/>
<comment type="similarity">
    <text evidence="2">Belongs to the mesothelin family.</text>
</comment>
<evidence type="ECO:0000256" key="4">
    <source>
        <dbReference type="ARBA" id="ARBA00022889"/>
    </source>
</evidence>
<keyword evidence="4" id="KW-0130">Cell adhesion</keyword>
<dbReference type="GO" id="GO:0016020">
    <property type="term" value="C:membrane"/>
    <property type="evidence" value="ECO:0007669"/>
    <property type="project" value="UniProtKB-SubCell"/>
</dbReference>
<dbReference type="GO" id="GO:0009986">
    <property type="term" value="C:cell surface"/>
    <property type="evidence" value="ECO:0007669"/>
    <property type="project" value="TreeGrafter"/>
</dbReference>
<evidence type="ECO:0000256" key="2">
    <source>
        <dbReference type="ARBA" id="ARBA00011016"/>
    </source>
</evidence>
<dbReference type="Proteomes" id="UP000694563">
    <property type="component" value="Chromosome 16"/>
</dbReference>
<dbReference type="InterPro" id="IPR010335">
    <property type="entry name" value="Mesothelin"/>
</dbReference>
<evidence type="ECO:0008006" key="9">
    <source>
        <dbReference type="Google" id="ProtNLM"/>
    </source>
</evidence>
<evidence type="ECO:0000256" key="6">
    <source>
        <dbReference type="ARBA" id="ARBA00023180"/>
    </source>
</evidence>
<dbReference type="GO" id="GO:0007160">
    <property type="term" value="P:cell-matrix adhesion"/>
    <property type="evidence" value="ECO:0007669"/>
    <property type="project" value="TreeGrafter"/>
</dbReference>
<evidence type="ECO:0000313" key="7">
    <source>
        <dbReference type="Ensembl" id="ENSCUSP00005026656.1"/>
    </source>
</evidence>
<protein>
    <recommendedName>
        <fullName evidence="9">MSLN protein</fullName>
    </recommendedName>
</protein>
<comment type="subcellular location">
    <subcellularLocation>
        <location evidence="1">Membrane</location>
    </subcellularLocation>
</comment>
<dbReference type="Pfam" id="PF06060">
    <property type="entry name" value="Mesothelin"/>
    <property type="match status" value="3"/>
</dbReference>
<organism evidence="7 8">
    <name type="scientific">Catharus ustulatus</name>
    <name type="common">Russet-backed thrush</name>
    <name type="synonym">Hylocichla ustulatus</name>
    <dbReference type="NCBI Taxonomy" id="91951"/>
    <lineage>
        <taxon>Eukaryota</taxon>
        <taxon>Metazoa</taxon>
        <taxon>Chordata</taxon>
        <taxon>Craniata</taxon>
        <taxon>Vertebrata</taxon>
        <taxon>Euteleostomi</taxon>
        <taxon>Archelosauria</taxon>
        <taxon>Archosauria</taxon>
        <taxon>Dinosauria</taxon>
        <taxon>Saurischia</taxon>
        <taxon>Theropoda</taxon>
        <taxon>Coelurosauria</taxon>
        <taxon>Aves</taxon>
        <taxon>Neognathae</taxon>
        <taxon>Neoaves</taxon>
        <taxon>Telluraves</taxon>
        <taxon>Australaves</taxon>
        <taxon>Passeriformes</taxon>
        <taxon>Turdidae</taxon>
        <taxon>Catharus</taxon>
    </lineage>
</organism>